<sequence length="501" mass="56391">MNGILNFSQWSNTGELNENIKAAKRELVKRYAEKNRIEEITPEIERKATDNKAYNRIREIVKGNDGYVYAFLLFYLDHEIEFNDLEELYSKIKDNAGSLNSLPMTIEEYSKEKTVNGVNPFEALMDQFNNIEERRKYRWIIDKVNGDLRRSIKMMSPENIDRLYKAAKLIDEADLDAGDFTDPETGKVTNNRISLLVKSNAFKEGLTYLKWVEEMANGVSNSEVSTKVNALRSLQPEAGIIYNKDGYLAMSIRTENAQKELCSVANWCINRGSWGSYGGKSGSLQINIFNFNFPVTNPLHITGTTIYANGTVQTAHDKNDDLIQKSNDPAKHFELLGYPKDLVNTVMTSLDTEYMIKNIVTGLGIDTANPSDLLASLVKSTYKINLDVEENIRNIIIGIVRDQLSKKLSKDAVMDLYMKFGVLSTFSAKILNVLLPNLSDEEKKKVLDNNDRIINDPGRGLRSILARVGRGAYPQLAAAIDSEEKIKDIIASGESITSEGF</sequence>
<organism evidence="1">
    <name type="scientific">uncultured Caudovirales phage</name>
    <dbReference type="NCBI Taxonomy" id="2100421"/>
    <lineage>
        <taxon>Viruses</taxon>
        <taxon>Duplodnaviria</taxon>
        <taxon>Heunggongvirae</taxon>
        <taxon>Uroviricota</taxon>
        <taxon>Caudoviricetes</taxon>
        <taxon>Peduoviridae</taxon>
        <taxon>Maltschvirus</taxon>
        <taxon>Maltschvirus maltsch</taxon>
    </lineage>
</organism>
<proteinExistence type="predicted"/>
<protein>
    <submittedName>
        <fullName evidence="1">Uncharacterized protein</fullName>
    </submittedName>
</protein>
<accession>A0A6J5Q1F1</accession>
<dbReference type="EMBL" id="LR796923">
    <property type="protein sequence ID" value="CAB4175401.1"/>
    <property type="molecule type" value="Genomic_DNA"/>
</dbReference>
<gene>
    <name evidence="1" type="ORF">UFOVP972_172</name>
</gene>
<name>A0A6J5Q1F1_9CAUD</name>
<reference evidence="1" key="1">
    <citation type="submission" date="2020-05" db="EMBL/GenBank/DDBJ databases">
        <authorList>
            <person name="Chiriac C."/>
            <person name="Salcher M."/>
            <person name="Ghai R."/>
            <person name="Kavagutti S V."/>
        </authorList>
    </citation>
    <scope>NUCLEOTIDE SEQUENCE</scope>
</reference>
<evidence type="ECO:0000313" key="1">
    <source>
        <dbReference type="EMBL" id="CAB4175401.1"/>
    </source>
</evidence>